<proteinExistence type="inferred from homology"/>
<dbReference type="OrthoDB" id="9909019at2759"/>
<dbReference type="GeneID" id="54487709"/>
<sequence>MSKLIVGFTGVLVVSFFTFVAFFGRLPAFRGTPVGFLHRLIWIYIPNVLLALDSRLTGGRLTAAGQRSSHYLFNEKHPIIIIFFLGLVTVCALFFIPQVWPSIPTKHHYILPLALPWPYYFTYLCARVRGGSHITNENHAKHMQLYPYDRIIYNPGQRCTTCKWYKPARSKHCSFCNTCVARCDHHCVWVNNCLGRSNYRWFLALLLFTGLLLVYATYLTWLVIAPRTRDAMQHVKWSTPHSASLMDAWAARFSNFGRIVDIGITCGGPSISGIGLLALFTSPMPFGLLLFHIYLIWAGTTTNETSKWALLRENMWEGSVFIAQRKVPGKPPTERDSPYQNWELETDWPVRCRQVVVRTRDGQTPVNVPKEMSRVIDETSWKRGWSLAEVENVYDLGFWDNFIEALT</sequence>
<dbReference type="GO" id="GO:0005794">
    <property type="term" value="C:Golgi apparatus"/>
    <property type="evidence" value="ECO:0007669"/>
    <property type="project" value="TreeGrafter"/>
</dbReference>
<feature type="transmembrane region" description="Helical" evidence="10">
    <location>
        <begin position="201"/>
        <end position="224"/>
    </location>
</feature>
<evidence type="ECO:0000256" key="9">
    <source>
        <dbReference type="ARBA" id="ARBA00048048"/>
    </source>
</evidence>
<reference evidence="12" key="1">
    <citation type="journal article" date="2020" name="Stud. Mycol.">
        <title>101 Dothideomycetes genomes: a test case for predicting lifestyles and emergence of pathogens.</title>
        <authorList>
            <person name="Haridas S."/>
            <person name="Albert R."/>
            <person name="Binder M."/>
            <person name="Bloem J."/>
            <person name="Labutti K."/>
            <person name="Salamov A."/>
            <person name="Andreopoulos B."/>
            <person name="Baker S."/>
            <person name="Barry K."/>
            <person name="Bills G."/>
            <person name="Bluhm B."/>
            <person name="Cannon C."/>
            <person name="Castanera R."/>
            <person name="Culley D."/>
            <person name="Daum C."/>
            <person name="Ezra D."/>
            <person name="Gonzalez J."/>
            <person name="Henrissat B."/>
            <person name="Kuo A."/>
            <person name="Liang C."/>
            <person name="Lipzen A."/>
            <person name="Lutzoni F."/>
            <person name="Magnuson J."/>
            <person name="Mondo S."/>
            <person name="Nolan M."/>
            <person name="Ohm R."/>
            <person name="Pangilinan J."/>
            <person name="Park H.-J."/>
            <person name="Ramirez L."/>
            <person name="Alfaro M."/>
            <person name="Sun H."/>
            <person name="Tritt A."/>
            <person name="Yoshinaga Y."/>
            <person name="Zwiers L.-H."/>
            <person name="Turgeon B."/>
            <person name="Goodwin S."/>
            <person name="Spatafora J."/>
            <person name="Crous P."/>
            <person name="Grigoriev I."/>
        </authorList>
    </citation>
    <scope>NUCLEOTIDE SEQUENCE</scope>
    <source>
        <strain evidence="12">CBS 121739</strain>
    </source>
</reference>
<evidence type="ECO:0000256" key="6">
    <source>
        <dbReference type="ARBA" id="ARBA00023139"/>
    </source>
</evidence>
<dbReference type="PANTHER" id="PTHR22883:SF480">
    <property type="entry name" value="PALMITOYLTRANSFERASE SWF1"/>
    <property type="match status" value="1"/>
</dbReference>
<evidence type="ECO:0000256" key="4">
    <source>
        <dbReference type="ARBA" id="ARBA00022989"/>
    </source>
</evidence>
<gene>
    <name evidence="12" type="ORF">EJ05DRAFT_498257</name>
</gene>
<feature type="transmembrane region" description="Helical" evidence="10">
    <location>
        <begin position="77"/>
        <end position="96"/>
    </location>
</feature>
<comment type="domain">
    <text evidence="10">The DHHC domain is required for palmitoyltransferase activity.</text>
</comment>
<accession>A0A6A6WC59</accession>
<dbReference type="RefSeq" id="XP_033602744.1">
    <property type="nucleotide sequence ID" value="XM_033746655.1"/>
</dbReference>
<keyword evidence="4 10" id="KW-1133">Transmembrane helix</keyword>
<keyword evidence="13" id="KW-1185">Reference proteome</keyword>
<feature type="domain" description="Palmitoyltransferase DHHC" evidence="11">
    <location>
        <begin position="155"/>
        <end position="308"/>
    </location>
</feature>
<keyword evidence="2 10" id="KW-0808">Transferase</keyword>
<comment type="catalytic activity">
    <reaction evidence="9 10">
        <text>L-cysteinyl-[protein] + hexadecanoyl-CoA = S-hexadecanoyl-L-cysteinyl-[protein] + CoA</text>
        <dbReference type="Rhea" id="RHEA:36683"/>
        <dbReference type="Rhea" id="RHEA-COMP:10131"/>
        <dbReference type="Rhea" id="RHEA-COMP:11032"/>
        <dbReference type="ChEBI" id="CHEBI:29950"/>
        <dbReference type="ChEBI" id="CHEBI:57287"/>
        <dbReference type="ChEBI" id="CHEBI:57379"/>
        <dbReference type="ChEBI" id="CHEBI:74151"/>
        <dbReference type="EC" id="2.3.1.225"/>
    </reaction>
</comment>
<name>A0A6A6WC59_9PEZI</name>
<dbReference type="Pfam" id="PF01529">
    <property type="entry name" value="DHHC"/>
    <property type="match status" value="1"/>
</dbReference>
<keyword evidence="5 10" id="KW-0472">Membrane</keyword>
<dbReference type="GO" id="GO:0005783">
    <property type="term" value="C:endoplasmic reticulum"/>
    <property type="evidence" value="ECO:0007669"/>
    <property type="project" value="TreeGrafter"/>
</dbReference>
<evidence type="ECO:0000256" key="2">
    <source>
        <dbReference type="ARBA" id="ARBA00022679"/>
    </source>
</evidence>
<dbReference type="GO" id="GO:0016020">
    <property type="term" value="C:membrane"/>
    <property type="evidence" value="ECO:0007669"/>
    <property type="project" value="UniProtKB-SubCell"/>
</dbReference>
<comment type="subcellular location">
    <subcellularLocation>
        <location evidence="1">Membrane</location>
        <topology evidence="1">Multi-pass membrane protein</topology>
    </subcellularLocation>
</comment>
<keyword evidence="7" id="KW-0449">Lipoprotein</keyword>
<evidence type="ECO:0000256" key="10">
    <source>
        <dbReference type="RuleBase" id="RU079119"/>
    </source>
</evidence>
<dbReference type="InterPro" id="IPR039859">
    <property type="entry name" value="PFA4/ZDH16/20/ERF2-like"/>
</dbReference>
<feature type="transmembrane region" description="Helical" evidence="10">
    <location>
        <begin position="108"/>
        <end position="126"/>
    </location>
</feature>
<evidence type="ECO:0000256" key="5">
    <source>
        <dbReference type="ARBA" id="ARBA00023136"/>
    </source>
</evidence>
<dbReference type="Proteomes" id="UP000799437">
    <property type="component" value="Unassembled WGS sequence"/>
</dbReference>
<dbReference type="AlphaFoldDB" id="A0A6A6WC59"/>
<evidence type="ECO:0000256" key="7">
    <source>
        <dbReference type="ARBA" id="ARBA00023288"/>
    </source>
</evidence>
<dbReference type="PANTHER" id="PTHR22883">
    <property type="entry name" value="ZINC FINGER DHHC DOMAIN CONTAINING PROTEIN"/>
    <property type="match status" value="1"/>
</dbReference>
<evidence type="ECO:0000256" key="8">
    <source>
        <dbReference type="ARBA" id="ARBA00023315"/>
    </source>
</evidence>
<feature type="transmembrane region" description="Helical" evidence="10">
    <location>
        <begin position="274"/>
        <end position="297"/>
    </location>
</feature>
<evidence type="ECO:0000313" key="13">
    <source>
        <dbReference type="Proteomes" id="UP000799437"/>
    </source>
</evidence>
<evidence type="ECO:0000256" key="3">
    <source>
        <dbReference type="ARBA" id="ARBA00022692"/>
    </source>
</evidence>
<keyword evidence="6" id="KW-0564">Palmitate</keyword>
<evidence type="ECO:0000313" key="12">
    <source>
        <dbReference type="EMBL" id="KAF2760293.1"/>
    </source>
</evidence>
<evidence type="ECO:0000256" key="1">
    <source>
        <dbReference type="ARBA" id="ARBA00004141"/>
    </source>
</evidence>
<dbReference type="GO" id="GO:0019706">
    <property type="term" value="F:protein-cysteine S-palmitoyltransferase activity"/>
    <property type="evidence" value="ECO:0007669"/>
    <property type="project" value="UniProtKB-EC"/>
</dbReference>
<dbReference type="GO" id="GO:0006612">
    <property type="term" value="P:protein targeting to membrane"/>
    <property type="evidence" value="ECO:0007669"/>
    <property type="project" value="TreeGrafter"/>
</dbReference>
<keyword evidence="3 10" id="KW-0812">Transmembrane</keyword>
<evidence type="ECO:0000259" key="11">
    <source>
        <dbReference type="Pfam" id="PF01529"/>
    </source>
</evidence>
<keyword evidence="8 10" id="KW-0012">Acyltransferase</keyword>
<comment type="similarity">
    <text evidence="10">Belongs to the DHHC palmitoyltransferase family.</text>
</comment>
<dbReference type="InterPro" id="IPR001594">
    <property type="entry name" value="Palmitoyltrfase_DHHC"/>
</dbReference>
<dbReference type="EMBL" id="ML996568">
    <property type="protein sequence ID" value="KAF2760293.1"/>
    <property type="molecule type" value="Genomic_DNA"/>
</dbReference>
<dbReference type="PROSITE" id="PS50216">
    <property type="entry name" value="DHHC"/>
    <property type="match status" value="1"/>
</dbReference>
<feature type="transmembrane region" description="Helical" evidence="10">
    <location>
        <begin position="5"/>
        <end position="24"/>
    </location>
</feature>
<protein>
    <recommendedName>
        <fullName evidence="10">Palmitoyltransferase</fullName>
        <ecNumber evidence="10">2.3.1.225</ecNumber>
    </recommendedName>
</protein>
<organism evidence="12 13">
    <name type="scientific">Pseudovirgaria hyperparasitica</name>
    <dbReference type="NCBI Taxonomy" id="470096"/>
    <lineage>
        <taxon>Eukaryota</taxon>
        <taxon>Fungi</taxon>
        <taxon>Dikarya</taxon>
        <taxon>Ascomycota</taxon>
        <taxon>Pezizomycotina</taxon>
        <taxon>Dothideomycetes</taxon>
        <taxon>Dothideomycetes incertae sedis</taxon>
        <taxon>Acrospermales</taxon>
        <taxon>Acrospermaceae</taxon>
        <taxon>Pseudovirgaria</taxon>
    </lineage>
</organism>
<dbReference type="EC" id="2.3.1.225" evidence="10"/>